<evidence type="ECO:0000313" key="2">
    <source>
        <dbReference type="EMBL" id="MPC56184.1"/>
    </source>
</evidence>
<feature type="compositionally biased region" description="Basic and acidic residues" evidence="1">
    <location>
        <begin position="1"/>
        <end position="12"/>
    </location>
</feature>
<protein>
    <submittedName>
        <fullName evidence="2">Uncharacterized protein</fullName>
    </submittedName>
</protein>
<feature type="compositionally biased region" description="Gly residues" evidence="1">
    <location>
        <begin position="26"/>
        <end position="35"/>
    </location>
</feature>
<organism evidence="2 3">
    <name type="scientific">Portunus trituberculatus</name>
    <name type="common">Swimming crab</name>
    <name type="synonym">Neptunus trituberculatus</name>
    <dbReference type="NCBI Taxonomy" id="210409"/>
    <lineage>
        <taxon>Eukaryota</taxon>
        <taxon>Metazoa</taxon>
        <taxon>Ecdysozoa</taxon>
        <taxon>Arthropoda</taxon>
        <taxon>Crustacea</taxon>
        <taxon>Multicrustacea</taxon>
        <taxon>Malacostraca</taxon>
        <taxon>Eumalacostraca</taxon>
        <taxon>Eucarida</taxon>
        <taxon>Decapoda</taxon>
        <taxon>Pleocyemata</taxon>
        <taxon>Brachyura</taxon>
        <taxon>Eubrachyura</taxon>
        <taxon>Portunoidea</taxon>
        <taxon>Portunidae</taxon>
        <taxon>Portuninae</taxon>
        <taxon>Portunus</taxon>
    </lineage>
</organism>
<evidence type="ECO:0000256" key="1">
    <source>
        <dbReference type="SAM" id="MobiDB-lite"/>
    </source>
</evidence>
<keyword evidence="3" id="KW-1185">Reference proteome</keyword>
<comment type="caution">
    <text evidence="2">The sequence shown here is derived from an EMBL/GenBank/DDBJ whole genome shotgun (WGS) entry which is preliminary data.</text>
</comment>
<proteinExistence type="predicted"/>
<accession>A0A5B7GI36</accession>
<gene>
    <name evidence="2" type="ORF">E2C01_050137</name>
</gene>
<dbReference type="AlphaFoldDB" id="A0A5B7GI36"/>
<sequence>MEIQKRADREGVPEFQSVPEWSQGSEAGGRGGRAPGSGSERCPGGKRG</sequence>
<name>A0A5B7GI36_PORTR</name>
<reference evidence="2 3" key="1">
    <citation type="submission" date="2019-05" db="EMBL/GenBank/DDBJ databases">
        <title>Another draft genome of Portunus trituberculatus and its Hox gene families provides insights of decapod evolution.</title>
        <authorList>
            <person name="Jeong J.-H."/>
            <person name="Song I."/>
            <person name="Kim S."/>
            <person name="Choi T."/>
            <person name="Kim D."/>
            <person name="Ryu S."/>
            <person name="Kim W."/>
        </authorList>
    </citation>
    <scope>NUCLEOTIDE SEQUENCE [LARGE SCALE GENOMIC DNA]</scope>
    <source>
        <tissue evidence="2">Muscle</tissue>
    </source>
</reference>
<dbReference type="EMBL" id="VSRR010013756">
    <property type="protein sequence ID" value="MPC56184.1"/>
    <property type="molecule type" value="Genomic_DNA"/>
</dbReference>
<feature type="region of interest" description="Disordered" evidence="1">
    <location>
        <begin position="1"/>
        <end position="48"/>
    </location>
</feature>
<evidence type="ECO:0000313" key="3">
    <source>
        <dbReference type="Proteomes" id="UP000324222"/>
    </source>
</evidence>
<dbReference type="Proteomes" id="UP000324222">
    <property type="component" value="Unassembled WGS sequence"/>
</dbReference>